<reference evidence="5" key="1">
    <citation type="submission" date="2016-10" db="EMBL/GenBank/DDBJ databases">
        <authorList>
            <person name="Varghese N."/>
        </authorList>
    </citation>
    <scope>NUCLEOTIDE SEQUENCE [LARGE SCALE GENOMIC DNA]</scope>
    <source>
        <strain evidence="5">DSM 20406</strain>
    </source>
</reference>
<dbReference type="Pfam" id="PF00300">
    <property type="entry name" value="His_Phos_1"/>
    <property type="match status" value="1"/>
</dbReference>
<dbReference type="Proteomes" id="UP000183028">
    <property type="component" value="Unassembled WGS sequence"/>
</dbReference>
<gene>
    <name evidence="4" type="ORF">SAMN04487834_100196</name>
</gene>
<keyword evidence="3" id="KW-0812">Transmembrane</keyword>
<dbReference type="InterPro" id="IPR050275">
    <property type="entry name" value="PGM_Phosphatase"/>
</dbReference>
<dbReference type="PANTHER" id="PTHR48100:SF1">
    <property type="entry name" value="HISTIDINE PHOSPHATASE FAMILY PROTEIN-RELATED"/>
    <property type="match status" value="1"/>
</dbReference>
<dbReference type="CDD" id="cd07067">
    <property type="entry name" value="HP_PGM_like"/>
    <property type="match status" value="1"/>
</dbReference>
<evidence type="ECO:0000313" key="4">
    <source>
        <dbReference type="EMBL" id="SEI37885.1"/>
    </source>
</evidence>
<dbReference type="GeneID" id="54119172"/>
<feature type="active site" description="Proton donor/acceptor" evidence="1">
    <location>
        <position position="79"/>
    </location>
</feature>
<dbReference type="InterPro" id="IPR029033">
    <property type="entry name" value="His_PPase_superfam"/>
</dbReference>
<keyword evidence="3" id="KW-0472">Membrane</keyword>
<evidence type="ECO:0000256" key="1">
    <source>
        <dbReference type="PIRSR" id="PIRSR613078-1"/>
    </source>
</evidence>
<dbReference type="STRING" id="322505.SAMN04487836_101137"/>
<dbReference type="RefSeq" id="WP_033161764.1">
    <property type="nucleotide sequence ID" value="NZ_CACVPP010000003.1"/>
</dbReference>
<dbReference type="PIRSF" id="PIRSF000709">
    <property type="entry name" value="6PFK_2-Ptase"/>
    <property type="match status" value="1"/>
</dbReference>
<feature type="binding site" evidence="2">
    <location>
        <begin position="7"/>
        <end position="14"/>
    </location>
    <ligand>
        <name>substrate</name>
    </ligand>
</feature>
<accession>A0A1H6QF97</accession>
<dbReference type="Gene3D" id="3.40.50.1240">
    <property type="entry name" value="Phosphoglycerate mutase-like"/>
    <property type="match status" value="1"/>
</dbReference>
<evidence type="ECO:0000313" key="5">
    <source>
        <dbReference type="Proteomes" id="UP000183028"/>
    </source>
</evidence>
<dbReference type="SUPFAM" id="SSF53254">
    <property type="entry name" value="Phosphoglycerate mutase-like"/>
    <property type="match status" value="1"/>
</dbReference>
<evidence type="ECO:0000256" key="3">
    <source>
        <dbReference type="SAM" id="Phobius"/>
    </source>
</evidence>
<dbReference type="InterPro" id="IPR013078">
    <property type="entry name" value="His_Pase_superF_clade-1"/>
</dbReference>
<dbReference type="OrthoDB" id="9782128at2"/>
<dbReference type="AlphaFoldDB" id="A0A1H6QF97"/>
<feature type="binding site" evidence="2">
    <location>
        <position position="57"/>
    </location>
    <ligand>
        <name>substrate</name>
    </ligand>
</feature>
<sequence length="209" mass="24200">MKIYITRHGKTVWNQERRLQGCQDSPLVEQGIENALALRKKVSAMHFDAIYASPIKRAYDTAKLVFPKENIIKDERIREMNFGLAEGKYIDHMPANLKDAYTKLWNEPDAIEGMPEGESYTSIIERVNDFLNDITHKNYDSVFIVTHGFCFTVFMACMLHLSRHDFVKVNRQVVDGCSLTIVDYDGDYHIETLGENDYLPYQSNESYTK</sequence>
<name>A0A1H6QF97_9FIRM</name>
<dbReference type="SMART" id="SM00855">
    <property type="entry name" value="PGAM"/>
    <property type="match status" value="1"/>
</dbReference>
<dbReference type="GO" id="GO:0005737">
    <property type="term" value="C:cytoplasm"/>
    <property type="evidence" value="ECO:0007669"/>
    <property type="project" value="TreeGrafter"/>
</dbReference>
<evidence type="ECO:0000256" key="2">
    <source>
        <dbReference type="PIRSR" id="PIRSR613078-2"/>
    </source>
</evidence>
<keyword evidence="5" id="KW-1185">Reference proteome</keyword>
<keyword evidence="3" id="KW-1133">Transmembrane helix</keyword>
<protein>
    <submittedName>
        <fullName evidence="4">Probable phosphoglycerate mutase</fullName>
    </submittedName>
</protein>
<feature type="transmembrane region" description="Helical" evidence="3">
    <location>
        <begin position="142"/>
        <end position="161"/>
    </location>
</feature>
<organism evidence="4 5">
    <name type="scientific">Sharpea azabuensis</name>
    <dbReference type="NCBI Taxonomy" id="322505"/>
    <lineage>
        <taxon>Bacteria</taxon>
        <taxon>Bacillati</taxon>
        <taxon>Bacillota</taxon>
        <taxon>Erysipelotrichia</taxon>
        <taxon>Erysipelotrichales</taxon>
        <taxon>Coprobacillaceae</taxon>
        <taxon>Sharpea</taxon>
    </lineage>
</organism>
<feature type="active site" description="Tele-phosphohistidine intermediate" evidence="1">
    <location>
        <position position="8"/>
    </location>
</feature>
<dbReference type="GO" id="GO:0016791">
    <property type="term" value="F:phosphatase activity"/>
    <property type="evidence" value="ECO:0007669"/>
    <property type="project" value="TreeGrafter"/>
</dbReference>
<dbReference type="PANTHER" id="PTHR48100">
    <property type="entry name" value="BROAD-SPECIFICITY PHOSPHATASE YOR283W-RELATED"/>
    <property type="match status" value="1"/>
</dbReference>
<dbReference type="eggNOG" id="COG0406">
    <property type="taxonomic scope" value="Bacteria"/>
</dbReference>
<dbReference type="EMBL" id="FNYK01000001">
    <property type="protein sequence ID" value="SEI37885.1"/>
    <property type="molecule type" value="Genomic_DNA"/>
</dbReference>
<proteinExistence type="predicted"/>